<evidence type="ECO:0000313" key="2">
    <source>
        <dbReference type="EMBL" id="MEB3749259.1"/>
    </source>
</evidence>
<keyword evidence="3" id="KW-1185">Reference proteome</keyword>
<evidence type="ECO:0000259" key="1">
    <source>
        <dbReference type="Pfam" id="PF04754"/>
    </source>
</evidence>
<dbReference type="Proteomes" id="UP000029267">
    <property type="component" value="Unassembled WGS sequence"/>
</dbReference>
<comment type="caution">
    <text evidence="2">The sequence shown here is derived from an EMBL/GenBank/DDBJ whole genome shotgun (WGS) entry which is preliminary data.</text>
</comment>
<evidence type="ECO:0000313" key="3">
    <source>
        <dbReference type="Proteomes" id="UP000029267"/>
    </source>
</evidence>
<dbReference type="Pfam" id="PF04754">
    <property type="entry name" value="Transposase_31"/>
    <property type="match status" value="1"/>
</dbReference>
<dbReference type="InterPro" id="IPR051699">
    <property type="entry name" value="Rpn/YhgA-like_nuclease"/>
</dbReference>
<proteinExistence type="predicted"/>
<accession>A0ABU6BBJ9</accession>
<dbReference type="InterPro" id="IPR006842">
    <property type="entry name" value="Transposase_31"/>
</dbReference>
<sequence>MKTEEQDVYFYILLELQSSVDYSMPFRLLQYMYELWRDIIKNTDQREFKSKKFKLPVIVPIVLYNGQNKWTAPLAFKDYFHQGELFGEQVLDFKYILLDVNRMEKDELINNENLISSIFYLDRTVKNEEEIFERLNTISRVLQYIPREDFLVFKNWVKHILINRFPEEQSEEIISLIENSNQKEVSLMISGLEQSYKKNTENALAVVKLLLEGKTVEEISEKLHLPPKKVIEIKEMFESMNSKLN</sequence>
<gene>
    <name evidence="2" type="ORF">EP10_000098</name>
</gene>
<organism evidence="2 3">
    <name type="scientific">Geobacillus icigianus</name>
    <dbReference type="NCBI Taxonomy" id="1430331"/>
    <lineage>
        <taxon>Bacteria</taxon>
        <taxon>Bacillati</taxon>
        <taxon>Bacillota</taxon>
        <taxon>Bacilli</taxon>
        <taxon>Bacillales</taxon>
        <taxon>Anoxybacillaceae</taxon>
        <taxon>Geobacillus</taxon>
    </lineage>
</organism>
<dbReference type="EMBL" id="JPYA02000001">
    <property type="protein sequence ID" value="MEB3749259.1"/>
    <property type="molecule type" value="Genomic_DNA"/>
</dbReference>
<feature type="domain" description="Transposase (putative) YhgA-like" evidence="1">
    <location>
        <begin position="2"/>
        <end position="146"/>
    </location>
</feature>
<reference evidence="2 3" key="1">
    <citation type="journal article" date="2014" name="Genome Announc.">
        <title>Draft Genome Sequence of Geobacillus icigianus Strain G1w1T Isolated from Hot Springs in the Valley of Geysers, Kamchatka (Russian Federation).</title>
        <authorList>
            <person name="Bryanskaya A.V."/>
            <person name="Rozanov A.S."/>
            <person name="Logacheva M.D."/>
            <person name="Kotenko A.V."/>
            <person name="Peltek S.E."/>
        </authorList>
    </citation>
    <scope>NUCLEOTIDE SEQUENCE [LARGE SCALE GENOMIC DNA]</scope>
    <source>
        <strain evidence="2 3">G1w1</strain>
    </source>
</reference>
<name>A0ABU6BBJ9_9BACL</name>
<dbReference type="PANTHER" id="PTHR34611:SF2">
    <property type="entry name" value="INACTIVE RECOMBINATION-PROMOTING NUCLEASE-LIKE PROTEIN RPNE-RELATED"/>
    <property type="match status" value="1"/>
</dbReference>
<dbReference type="PANTHER" id="PTHR34611">
    <property type="match status" value="1"/>
</dbReference>
<protein>
    <recommendedName>
        <fullName evidence="1">Transposase (putative) YhgA-like domain-containing protein</fullName>
    </recommendedName>
</protein>